<name>A0ABY5H5D5_9PSED</name>
<dbReference type="EMBL" id="CP073346">
    <property type="protein sequence ID" value="UTW07269.1"/>
    <property type="molecule type" value="Genomic_DNA"/>
</dbReference>
<keyword evidence="4" id="KW-1185">Reference proteome</keyword>
<dbReference type="Pfam" id="PF04069">
    <property type="entry name" value="OpuAC"/>
    <property type="match status" value="1"/>
</dbReference>
<keyword evidence="1" id="KW-0732">Signal</keyword>
<feature type="chain" id="PRO_5046172045" evidence="1">
    <location>
        <begin position="24"/>
        <end position="314"/>
    </location>
</feature>
<evidence type="ECO:0000256" key="1">
    <source>
        <dbReference type="SAM" id="SignalP"/>
    </source>
</evidence>
<proteinExistence type="predicted"/>
<dbReference type="InterPro" id="IPR007210">
    <property type="entry name" value="ABC_Gly_betaine_transp_sub-bd"/>
</dbReference>
<dbReference type="SUPFAM" id="SSF53850">
    <property type="entry name" value="Periplasmic binding protein-like II"/>
    <property type="match status" value="1"/>
</dbReference>
<evidence type="ECO:0000259" key="2">
    <source>
        <dbReference type="Pfam" id="PF04069"/>
    </source>
</evidence>
<accession>A0ABY5H5D5</accession>
<feature type="domain" description="ABC-type glycine betaine transport system substrate-binding" evidence="2">
    <location>
        <begin position="33"/>
        <end position="284"/>
    </location>
</feature>
<protein>
    <submittedName>
        <fullName evidence="3">Choline ABC transporter substrate-binding protein</fullName>
    </submittedName>
</protein>
<organism evidence="3 4">
    <name type="scientific">Pseudomonas benzenivorans</name>
    <dbReference type="NCBI Taxonomy" id="556533"/>
    <lineage>
        <taxon>Bacteria</taxon>
        <taxon>Pseudomonadati</taxon>
        <taxon>Pseudomonadota</taxon>
        <taxon>Gammaproteobacteria</taxon>
        <taxon>Pseudomonadales</taxon>
        <taxon>Pseudomonadaceae</taxon>
        <taxon>Pseudomonas</taxon>
    </lineage>
</organism>
<feature type="signal peptide" evidence="1">
    <location>
        <begin position="1"/>
        <end position="23"/>
    </location>
</feature>
<dbReference type="Proteomes" id="UP001059672">
    <property type="component" value="Chromosome"/>
</dbReference>
<dbReference type="CDD" id="cd13640">
    <property type="entry name" value="PBP2_ChoX"/>
    <property type="match status" value="1"/>
</dbReference>
<dbReference type="Gene3D" id="3.40.190.10">
    <property type="entry name" value="Periplasmic binding protein-like II"/>
    <property type="match status" value="1"/>
</dbReference>
<evidence type="ECO:0000313" key="4">
    <source>
        <dbReference type="Proteomes" id="UP001059672"/>
    </source>
</evidence>
<dbReference type="InterPro" id="IPR017783">
    <property type="entry name" value="ABC_choline_sub-bd"/>
</dbReference>
<dbReference type="RefSeq" id="WP_255837841.1">
    <property type="nucleotide sequence ID" value="NZ_CP073346.1"/>
</dbReference>
<sequence>MTTKIIPALISTLLAVGATDVLAADASSCQNMRIADIGWVDNAANNSLLMVLAEGLGYKPKSTIVSLPITLASIQKKQMDVFLDYWSPASDDTVKPFRDKNSINVAEKPNMEGAKYTLAVPTYLYEQGLKDFSDIAKFKQELDGKIYGIEAGSGGNKMLNQIITENKFGLGDFKLVESSEAAMRVAVARAINSKSPIVFLGWAPHPMNLQFDMTYISGGDDYFGPNYGSAEIYTITATDYAERCPNAAKLVANMKFTTDMEAALMERIMAHEKASVVATDWIKQNPQWLDTWLAGVTTIDGKDGLEAVKKHLEL</sequence>
<reference evidence="3" key="1">
    <citation type="submission" date="2021-04" db="EMBL/GenBank/DDBJ databases">
        <title>Oceanospirillales bacteria with DddD are important DMSP degraders in coastal seawater.</title>
        <authorList>
            <person name="Liu J."/>
        </authorList>
    </citation>
    <scope>NUCLEOTIDE SEQUENCE</scope>
    <source>
        <strain evidence="3">D13-4</strain>
    </source>
</reference>
<evidence type="ECO:0000313" key="3">
    <source>
        <dbReference type="EMBL" id="UTW07269.1"/>
    </source>
</evidence>
<dbReference type="Gene3D" id="3.40.190.100">
    <property type="entry name" value="Glycine betaine-binding periplasmic protein, domain 2"/>
    <property type="match status" value="1"/>
</dbReference>
<dbReference type="NCBIfam" id="TIGR03414">
    <property type="entry name" value="ABC_choline_bnd"/>
    <property type="match status" value="1"/>
</dbReference>
<gene>
    <name evidence="3" type="primary">choX</name>
    <name evidence="3" type="ORF">KDW96_19215</name>
</gene>